<dbReference type="OrthoDB" id="8948280at2759"/>
<dbReference type="RefSeq" id="XP_013886084.1">
    <property type="nucleotide sequence ID" value="XM_014030630.1"/>
</dbReference>
<dbReference type="STRING" id="52670.A0A2I4D1I8"/>
<feature type="compositionally biased region" description="Polar residues" evidence="1">
    <location>
        <begin position="105"/>
        <end position="114"/>
    </location>
</feature>
<feature type="compositionally biased region" description="Basic residues" evidence="1">
    <location>
        <begin position="66"/>
        <end position="75"/>
    </location>
</feature>
<protein>
    <submittedName>
        <fullName evidence="3">Growth factor receptor-bound protein 10 isoform X1</fullName>
    </submittedName>
</protein>
<gene>
    <name evidence="3" type="primary">LOC106534113</name>
</gene>
<organism evidence="2 3">
    <name type="scientific">Austrofundulus limnaeus</name>
    <name type="common">Annual killifish</name>
    <dbReference type="NCBI Taxonomy" id="52670"/>
    <lineage>
        <taxon>Eukaryota</taxon>
        <taxon>Metazoa</taxon>
        <taxon>Chordata</taxon>
        <taxon>Craniata</taxon>
        <taxon>Vertebrata</taxon>
        <taxon>Euteleostomi</taxon>
        <taxon>Actinopterygii</taxon>
        <taxon>Neopterygii</taxon>
        <taxon>Teleostei</taxon>
        <taxon>Neoteleostei</taxon>
        <taxon>Acanthomorphata</taxon>
        <taxon>Ovalentaria</taxon>
        <taxon>Atherinomorphae</taxon>
        <taxon>Cyprinodontiformes</taxon>
        <taxon>Rivulidae</taxon>
        <taxon>Austrofundulus</taxon>
    </lineage>
</organism>
<sequence length="195" mass="21347">MLACFTSTVSSPPCVWFLFCPSEDDVDLEALVNDMNSSLESLYSSCSGQQTESTPLLQQNGQSSCSHHHHHHHPTHNNQPPQLHTSQVLTHVSPEPPSSSSFSSTADQPQTGLRRSQPMHILAVRRLQEEEQLRTSSLPAIPNPFPELCSPAGSPVLSPGSLPPGEASSGKYVSLTTRRHTRESLFNERNAYCHG</sequence>
<dbReference type="InParanoid" id="A0A2I4D1I8"/>
<evidence type="ECO:0000256" key="1">
    <source>
        <dbReference type="SAM" id="MobiDB-lite"/>
    </source>
</evidence>
<name>A0A2I4D1I8_AUSLI</name>
<evidence type="ECO:0000313" key="3">
    <source>
        <dbReference type="RefSeq" id="XP_013886084.1"/>
    </source>
</evidence>
<feature type="region of interest" description="Disordered" evidence="1">
    <location>
        <begin position="50"/>
        <end position="116"/>
    </location>
</feature>
<evidence type="ECO:0000313" key="2">
    <source>
        <dbReference type="Proteomes" id="UP000192220"/>
    </source>
</evidence>
<proteinExistence type="predicted"/>
<dbReference type="AlphaFoldDB" id="A0A2I4D1I8"/>
<accession>A0A2I4D1I8</accession>
<keyword evidence="3" id="KW-0675">Receptor</keyword>
<dbReference type="KEGG" id="alim:106534113"/>
<keyword evidence="2" id="KW-1185">Reference proteome</keyword>
<dbReference type="GeneID" id="106534113"/>
<reference evidence="3" key="1">
    <citation type="submission" date="2025-08" db="UniProtKB">
        <authorList>
            <consortium name="RefSeq"/>
        </authorList>
    </citation>
    <scope>IDENTIFICATION</scope>
    <source>
        <strain evidence="3">Quisiro</strain>
        <tissue evidence="3">Liver</tissue>
    </source>
</reference>
<dbReference type="Proteomes" id="UP000192220">
    <property type="component" value="Unplaced"/>
</dbReference>